<keyword evidence="1" id="KW-0812">Transmembrane</keyword>
<feature type="transmembrane region" description="Helical" evidence="1">
    <location>
        <begin position="32"/>
        <end position="53"/>
    </location>
</feature>
<evidence type="ECO:0000313" key="3">
    <source>
        <dbReference type="Proteomes" id="UP000594688"/>
    </source>
</evidence>
<sequence length="59" mass="6888">MKYVKMYLLIVAGFIALIGVRSVIRQENLYLYALDNITSYVLWSLAAFAFLVTREQRNQ</sequence>
<keyword evidence="1" id="KW-0472">Membrane</keyword>
<dbReference type="EMBL" id="CP048685">
    <property type="protein sequence ID" value="QPJ63593.1"/>
    <property type="molecule type" value="Genomic_DNA"/>
</dbReference>
<dbReference type="KEGG" id="nli:G3M70_17600"/>
<keyword evidence="1" id="KW-1133">Transmembrane helix</keyword>
<reference evidence="2 3" key="1">
    <citation type="submission" date="2020-02" db="EMBL/GenBank/DDBJ databases">
        <title>Genomic and physiological characterization of two novel Nitrospinaceae genera.</title>
        <authorList>
            <person name="Mueller A.J."/>
            <person name="Jung M.-Y."/>
            <person name="Strachan C.R."/>
            <person name="Herbold C.W."/>
            <person name="Kirkegaard R.H."/>
            <person name="Daims H."/>
        </authorList>
    </citation>
    <scope>NUCLEOTIDE SEQUENCE [LARGE SCALE GENOMIC DNA]</scope>
    <source>
        <strain evidence="2">EB</strain>
    </source>
</reference>
<name>A0A7T0BZ40_9BACT</name>
<protein>
    <submittedName>
        <fullName evidence="2">Uncharacterized protein</fullName>
    </submittedName>
</protein>
<gene>
    <name evidence="2" type="ORF">G3M70_17600</name>
</gene>
<organism evidence="2 3">
    <name type="scientific">Candidatus Nitronauta litoralis</name>
    <dbReference type="NCBI Taxonomy" id="2705533"/>
    <lineage>
        <taxon>Bacteria</taxon>
        <taxon>Pseudomonadati</taxon>
        <taxon>Nitrospinota/Tectimicrobiota group</taxon>
        <taxon>Nitrospinota</taxon>
        <taxon>Nitrospinia</taxon>
        <taxon>Nitrospinales</taxon>
        <taxon>Nitrospinaceae</taxon>
        <taxon>Candidatus Nitronauta</taxon>
    </lineage>
</organism>
<dbReference type="Proteomes" id="UP000594688">
    <property type="component" value="Chromosome"/>
</dbReference>
<proteinExistence type="predicted"/>
<dbReference type="AlphaFoldDB" id="A0A7T0BZ40"/>
<evidence type="ECO:0000313" key="2">
    <source>
        <dbReference type="EMBL" id="QPJ63593.1"/>
    </source>
</evidence>
<accession>A0A7T0BZ40</accession>
<evidence type="ECO:0000256" key="1">
    <source>
        <dbReference type="SAM" id="Phobius"/>
    </source>
</evidence>